<evidence type="ECO:0000313" key="3">
    <source>
        <dbReference type="Proteomes" id="UP000704467"/>
    </source>
</evidence>
<feature type="transmembrane region" description="Helical" evidence="1">
    <location>
        <begin position="34"/>
        <end position="50"/>
    </location>
</feature>
<protein>
    <submittedName>
        <fullName evidence="2">Uncharacterized protein</fullName>
    </submittedName>
</protein>
<accession>A0ABX1DQB4</accession>
<keyword evidence="1" id="KW-1133">Transmembrane helix</keyword>
<name>A0ABX1DQB4_9HYPH</name>
<comment type="caution">
    <text evidence="2">The sequence shown here is derived from an EMBL/GenBank/DDBJ whole genome shotgun (WGS) entry which is preliminary data.</text>
</comment>
<keyword evidence="1" id="KW-0472">Membrane</keyword>
<dbReference type="Proteomes" id="UP000704467">
    <property type="component" value="Unassembled WGS sequence"/>
</dbReference>
<sequence length="185" mass="20365">MINVALEWSVPILLFLCGLALILAAKLNAMTTKWGVGLCFLGVGYGLMLFRTKSFSAVKPLGEDLLLLTGVAICCEAFAERFKLKVSLVFDGVIVLLALSAAALSLLFFHSVRLESLSIIIGCAVLVLSYVWEVEFRNRTTPDLIILLSFFIFVFACLLIQAVIYIFLDDGEPTVGLWSNSIWGY</sequence>
<organism evidence="2 3">
    <name type="scientific">Brucella haematophila</name>
    <dbReference type="NCBI Taxonomy" id="419474"/>
    <lineage>
        <taxon>Bacteria</taxon>
        <taxon>Pseudomonadati</taxon>
        <taxon>Pseudomonadota</taxon>
        <taxon>Alphaproteobacteria</taxon>
        <taxon>Hyphomicrobiales</taxon>
        <taxon>Brucellaceae</taxon>
        <taxon>Brucella/Ochrobactrum group</taxon>
        <taxon>Brucella</taxon>
    </lineage>
</organism>
<keyword evidence="3" id="KW-1185">Reference proteome</keyword>
<evidence type="ECO:0000313" key="2">
    <source>
        <dbReference type="EMBL" id="NKC05130.1"/>
    </source>
</evidence>
<gene>
    <name evidence="2" type="ORF">HED55_24075</name>
</gene>
<reference evidence="2 3" key="1">
    <citation type="submission" date="2020-03" db="EMBL/GenBank/DDBJ databases">
        <title>Whole genome sequencing of clinical and environmental type strains of Ochrobactrum.</title>
        <authorList>
            <person name="Dharne M."/>
        </authorList>
    </citation>
    <scope>NUCLEOTIDE SEQUENCE [LARGE SCALE GENOMIC DNA]</scope>
    <source>
        <strain evidence="2 3">CIP 109452</strain>
    </source>
</reference>
<feature type="transmembrane region" description="Helical" evidence="1">
    <location>
        <begin position="116"/>
        <end position="132"/>
    </location>
</feature>
<dbReference type="EMBL" id="JAAVLN010000003">
    <property type="protein sequence ID" value="NKC05130.1"/>
    <property type="molecule type" value="Genomic_DNA"/>
</dbReference>
<proteinExistence type="predicted"/>
<keyword evidence="1" id="KW-0812">Transmembrane</keyword>
<feature type="transmembrane region" description="Helical" evidence="1">
    <location>
        <begin position="144"/>
        <end position="168"/>
    </location>
</feature>
<feature type="transmembrane region" description="Helical" evidence="1">
    <location>
        <begin position="88"/>
        <end position="110"/>
    </location>
</feature>
<evidence type="ECO:0000256" key="1">
    <source>
        <dbReference type="SAM" id="Phobius"/>
    </source>
</evidence>